<keyword evidence="2" id="KW-1185">Reference proteome</keyword>
<evidence type="ECO:0000313" key="2">
    <source>
        <dbReference type="Proteomes" id="UP000315471"/>
    </source>
</evidence>
<sequence>MLIETQERHKPDFYKNRISDARRAARGFGQSQRSIFQTPLGERHDELEALARIIHGLANCFANVYAFKRLRSLLEKQSAY</sequence>
<dbReference type="AlphaFoldDB" id="A0A5C6DPS6"/>
<accession>A0A5C6DPS6</accession>
<comment type="caution">
    <text evidence="1">The sequence shown here is derived from an EMBL/GenBank/DDBJ whole genome shotgun (WGS) entry which is preliminary data.</text>
</comment>
<organism evidence="1 2">
    <name type="scientific">Novipirellula aureliae</name>
    <dbReference type="NCBI Taxonomy" id="2527966"/>
    <lineage>
        <taxon>Bacteria</taxon>
        <taxon>Pseudomonadati</taxon>
        <taxon>Planctomycetota</taxon>
        <taxon>Planctomycetia</taxon>
        <taxon>Pirellulales</taxon>
        <taxon>Pirellulaceae</taxon>
        <taxon>Novipirellula</taxon>
    </lineage>
</organism>
<name>A0A5C6DPS6_9BACT</name>
<gene>
    <name evidence="1" type="ORF">Q31b_46460</name>
</gene>
<evidence type="ECO:0000313" key="1">
    <source>
        <dbReference type="EMBL" id="TWU37857.1"/>
    </source>
</evidence>
<proteinExistence type="predicted"/>
<reference evidence="1 2" key="1">
    <citation type="submission" date="2019-02" db="EMBL/GenBank/DDBJ databases">
        <title>Deep-cultivation of Planctomycetes and their phenomic and genomic characterization uncovers novel biology.</title>
        <authorList>
            <person name="Wiegand S."/>
            <person name="Jogler M."/>
            <person name="Boedeker C."/>
            <person name="Pinto D."/>
            <person name="Vollmers J."/>
            <person name="Rivas-Marin E."/>
            <person name="Kohn T."/>
            <person name="Peeters S.H."/>
            <person name="Heuer A."/>
            <person name="Rast P."/>
            <person name="Oberbeckmann S."/>
            <person name="Bunk B."/>
            <person name="Jeske O."/>
            <person name="Meyerdierks A."/>
            <person name="Storesund J.E."/>
            <person name="Kallscheuer N."/>
            <person name="Luecker S."/>
            <person name="Lage O.M."/>
            <person name="Pohl T."/>
            <person name="Merkel B.J."/>
            <person name="Hornburger P."/>
            <person name="Mueller R.-W."/>
            <person name="Bruemmer F."/>
            <person name="Labrenz M."/>
            <person name="Spormann A.M."/>
            <person name="Op Den Camp H."/>
            <person name="Overmann J."/>
            <person name="Amann R."/>
            <person name="Jetten M.S.M."/>
            <person name="Mascher T."/>
            <person name="Medema M.H."/>
            <person name="Devos D.P."/>
            <person name="Kaster A.-K."/>
            <person name="Ovreas L."/>
            <person name="Rohde M."/>
            <person name="Galperin M.Y."/>
            <person name="Jogler C."/>
        </authorList>
    </citation>
    <scope>NUCLEOTIDE SEQUENCE [LARGE SCALE GENOMIC DNA]</scope>
    <source>
        <strain evidence="1 2">Q31b</strain>
    </source>
</reference>
<protein>
    <submittedName>
        <fullName evidence="1">Uncharacterized protein</fullName>
    </submittedName>
</protein>
<dbReference type="EMBL" id="SJPY01000007">
    <property type="protein sequence ID" value="TWU37857.1"/>
    <property type="molecule type" value="Genomic_DNA"/>
</dbReference>
<dbReference type="Proteomes" id="UP000315471">
    <property type="component" value="Unassembled WGS sequence"/>
</dbReference>